<keyword evidence="1" id="KW-1133">Transmembrane helix</keyword>
<dbReference type="Gene3D" id="3.10.20.800">
    <property type="match status" value="1"/>
</dbReference>
<evidence type="ECO:0000259" key="2">
    <source>
        <dbReference type="Pfam" id="PF12229"/>
    </source>
</evidence>
<evidence type="ECO:0000256" key="1">
    <source>
        <dbReference type="SAM" id="Phobius"/>
    </source>
</evidence>
<gene>
    <name evidence="3" type="ORF">A2725_01960</name>
</gene>
<dbReference type="InterPro" id="IPR052913">
    <property type="entry name" value="Glycopeptide_resist_protein"/>
</dbReference>
<dbReference type="PANTHER" id="PTHR35788">
    <property type="entry name" value="EXPORTED PROTEIN-RELATED"/>
    <property type="match status" value="1"/>
</dbReference>
<evidence type="ECO:0000313" key="3">
    <source>
        <dbReference type="EMBL" id="OGH59766.1"/>
    </source>
</evidence>
<comment type="caution">
    <text evidence="3">The sequence shown here is derived from an EMBL/GenBank/DDBJ whole genome shotgun (WGS) entry which is preliminary data.</text>
</comment>
<dbReference type="InterPro" id="IPR007391">
    <property type="entry name" value="Vancomycin_resist_VanW"/>
</dbReference>
<accession>A0A1F6LK73</accession>
<proteinExistence type="predicted"/>
<dbReference type="Pfam" id="PF12229">
    <property type="entry name" value="PG_binding_4"/>
    <property type="match status" value="1"/>
</dbReference>
<dbReference type="InterPro" id="IPR038054">
    <property type="entry name" value="LD_TPept-like_central_sf"/>
</dbReference>
<dbReference type="AlphaFoldDB" id="A0A1F6LK73"/>
<dbReference type="Proteomes" id="UP000177067">
    <property type="component" value="Unassembled WGS sequence"/>
</dbReference>
<evidence type="ECO:0000313" key="4">
    <source>
        <dbReference type="Proteomes" id="UP000177067"/>
    </source>
</evidence>
<name>A0A1F6LK73_9BACT</name>
<organism evidence="3 4">
    <name type="scientific">Candidatus Magasanikbacteria bacterium RIFCSPHIGHO2_01_FULL_33_34</name>
    <dbReference type="NCBI Taxonomy" id="1798671"/>
    <lineage>
        <taxon>Bacteria</taxon>
        <taxon>Candidatus Magasanikiibacteriota</taxon>
    </lineage>
</organism>
<keyword evidence="1" id="KW-0472">Membrane</keyword>
<feature type="transmembrane region" description="Helical" evidence="1">
    <location>
        <begin position="21"/>
        <end position="41"/>
    </location>
</feature>
<dbReference type="PANTHER" id="PTHR35788:SF1">
    <property type="entry name" value="EXPORTED PROTEIN"/>
    <property type="match status" value="1"/>
</dbReference>
<dbReference type="EMBL" id="MFPS01000006">
    <property type="protein sequence ID" value="OGH59766.1"/>
    <property type="molecule type" value="Genomic_DNA"/>
</dbReference>
<dbReference type="InterPro" id="IPR022029">
    <property type="entry name" value="YoaR-like_PG-bd"/>
</dbReference>
<dbReference type="Pfam" id="PF04294">
    <property type="entry name" value="VanW"/>
    <property type="match status" value="1"/>
</dbReference>
<sequence>MADLFDKKFMKERAVFKWHRVFIFLGVVLLLFGFLLAVILIQAKDYNNKVAPGLHIGNVSVGGMTESQLKNFLHSMSDKLLSEGFHFTFNFSGQQKEFLLQPVIVTEDNAIEFMYIDIDSEVERIMNYKKDNGLLLRSIDFVKMRFSKPSIKLKNIIIDKDKLIYEISEKLAQYEVMPMDASVKINNLNPLDYEVTSSSVGNVYLYEETVAKLKFAWSVLEVPYVNINNKEVLPTVLENDVNNITNRLESVFDNGNISITYKNPETKVAYDWLIDIGKISDWLEVHNVSEKNLAFGLNKKLVVDYLETLVSPKINIDARDAKFQVDDDGKVVEFQGSRAGVELDIDKTYEAINQAIIDRSVHNEGIAKIVQVITKKSEPNVNTGEANNLGITEILGVGISDFSGSPQNRIKNIKNGVDKLNGILLKPNEEFSAIKYTKPYTIEGGYFPELVIKGDEIKPEIGGGLCQIGTTLFRMAMNSAMPIVERRNHSLVVNYYNDLQNGLPGTDATLYDPAPDFRFKNDTGNHILIQTYMDLEEQKLYFTLWGTSDGRSGYYESPVVEKWIPTGPTQYIETTSLPVGTEKCQHAFKGAEASFKYVRKLSSGEVEETVFESYYRPLPEICLVGVEEKIENCFDESGLPLAECPLEDDGDGNSLIIVE</sequence>
<feature type="domain" description="YoaR-like putative peptidoglycan binding" evidence="2">
    <location>
        <begin position="283"/>
        <end position="358"/>
    </location>
</feature>
<reference evidence="3 4" key="1">
    <citation type="journal article" date="2016" name="Nat. Commun.">
        <title>Thousands of microbial genomes shed light on interconnected biogeochemical processes in an aquifer system.</title>
        <authorList>
            <person name="Anantharaman K."/>
            <person name="Brown C.T."/>
            <person name="Hug L.A."/>
            <person name="Sharon I."/>
            <person name="Castelle C.J."/>
            <person name="Probst A.J."/>
            <person name="Thomas B.C."/>
            <person name="Singh A."/>
            <person name="Wilkins M.J."/>
            <person name="Karaoz U."/>
            <person name="Brodie E.L."/>
            <person name="Williams K.H."/>
            <person name="Hubbard S.S."/>
            <person name="Banfield J.F."/>
        </authorList>
    </citation>
    <scope>NUCLEOTIDE SEQUENCE [LARGE SCALE GENOMIC DNA]</scope>
</reference>
<keyword evidence="1" id="KW-0812">Transmembrane</keyword>
<protein>
    <recommendedName>
        <fullName evidence="2">YoaR-like putative peptidoglycan binding domain-containing protein</fullName>
    </recommendedName>
</protein>